<protein>
    <submittedName>
        <fullName evidence="2">Rhodanese-related sulfurtransferase</fullName>
    </submittedName>
</protein>
<organism evidence="2 3">
    <name type="scientific">Sorangium cellulosum (strain So ce56)</name>
    <name type="common">Polyangium cellulosum (strain So ce56)</name>
    <dbReference type="NCBI Taxonomy" id="448385"/>
    <lineage>
        <taxon>Bacteria</taxon>
        <taxon>Pseudomonadati</taxon>
        <taxon>Myxococcota</taxon>
        <taxon>Polyangia</taxon>
        <taxon>Polyangiales</taxon>
        <taxon>Polyangiaceae</taxon>
        <taxon>Sorangium</taxon>
    </lineage>
</organism>
<dbReference type="SUPFAM" id="SSF52821">
    <property type="entry name" value="Rhodanese/Cell cycle control phosphatase"/>
    <property type="match status" value="1"/>
</dbReference>
<gene>
    <name evidence="2" type="ordered locus">sce4366</name>
</gene>
<evidence type="ECO:0000313" key="2">
    <source>
        <dbReference type="EMBL" id="CAN94529.1"/>
    </source>
</evidence>
<dbReference type="EMBL" id="AM746676">
    <property type="protein sequence ID" value="CAN94529.1"/>
    <property type="molecule type" value="Genomic_DNA"/>
</dbReference>
<dbReference type="STRING" id="448385.sce4366"/>
<proteinExistence type="predicted"/>
<dbReference type="InterPro" id="IPR001763">
    <property type="entry name" value="Rhodanese-like_dom"/>
</dbReference>
<keyword evidence="3" id="KW-1185">Reference proteome</keyword>
<dbReference type="InterPro" id="IPR036873">
    <property type="entry name" value="Rhodanese-like_dom_sf"/>
</dbReference>
<dbReference type="PANTHER" id="PTHR43031:SF17">
    <property type="entry name" value="SULFURTRANSFERASE YTWF-RELATED"/>
    <property type="match status" value="1"/>
</dbReference>
<dbReference type="PROSITE" id="PS50206">
    <property type="entry name" value="RHODANESE_3"/>
    <property type="match status" value="1"/>
</dbReference>
<evidence type="ECO:0000259" key="1">
    <source>
        <dbReference type="PROSITE" id="PS50206"/>
    </source>
</evidence>
<accession>A9F2X8</accession>
<dbReference type="KEGG" id="scl:sce4366"/>
<dbReference type="HOGENOM" id="CLU_089574_13_3_7"/>
<dbReference type="PANTHER" id="PTHR43031">
    <property type="entry name" value="FAD-DEPENDENT OXIDOREDUCTASE"/>
    <property type="match status" value="1"/>
</dbReference>
<dbReference type="BioCyc" id="SCEL448385:SCE_RS22430-MONOMER"/>
<dbReference type="eggNOG" id="COG0607">
    <property type="taxonomic scope" value="Bacteria"/>
</dbReference>
<sequence length="113" mass="12109">MASTAMVQQISVKDLFLKLKAGEPVYLLDVRTPGEHEIAALPGSTLIPLNELVERADEVAPGEGALVVAYCHHGVRSLSAAALLEKLGHERVASLQGGIDAWSIHIDESVPRY</sequence>
<dbReference type="AlphaFoldDB" id="A9F2X8"/>
<dbReference type="Gene3D" id="3.40.250.10">
    <property type="entry name" value="Rhodanese-like domain"/>
    <property type="match status" value="1"/>
</dbReference>
<evidence type="ECO:0000313" key="3">
    <source>
        <dbReference type="Proteomes" id="UP000002139"/>
    </source>
</evidence>
<dbReference type="Pfam" id="PF00581">
    <property type="entry name" value="Rhodanese"/>
    <property type="match status" value="1"/>
</dbReference>
<dbReference type="InterPro" id="IPR050229">
    <property type="entry name" value="GlpE_sulfurtransferase"/>
</dbReference>
<feature type="domain" description="Rhodanese" evidence="1">
    <location>
        <begin position="21"/>
        <end position="111"/>
    </location>
</feature>
<name>A9F2X8_SORC5</name>
<reference evidence="2 3" key="1">
    <citation type="journal article" date="2007" name="Nat. Biotechnol.">
        <title>Complete genome sequence of the myxobacterium Sorangium cellulosum.</title>
        <authorList>
            <person name="Schneiker S."/>
            <person name="Perlova O."/>
            <person name="Kaiser O."/>
            <person name="Gerth K."/>
            <person name="Alici A."/>
            <person name="Altmeyer M.O."/>
            <person name="Bartels D."/>
            <person name="Bekel T."/>
            <person name="Beyer S."/>
            <person name="Bode E."/>
            <person name="Bode H.B."/>
            <person name="Bolten C.J."/>
            <person name="Choudhuri J.V."/>
            <person name="Doss S."/>
            <person name="Elnakady Y.A."/>
            <person name="Frank B."/>
            <person name="Gaigalat L."/>
            <person name="Goesmann A."/>
            <person name="Groeger C."/>
            <person name="Gross F."/>
            <person name="Jelsbak L."/>
            <person name="Jelsbak L."/>
            <person name="Kalinowski J."/>
            <person name="Kegler C."/>
            <person name="Knauber T."/>
            <person name="Konietzny S."/>
            <person name="Kopp M."/>
            <person name="Krause L."/>
            <person name="Krug D."/>
            <person name="Linke B."/>
            <person name="Mahmud T."/>
            <person name="Martinez-Arias R."/>
            <person name="McHardy A.C."/>
            <person name="Merai M."/>
            <person name="Meyer F."/>
            <person name="Mormann S."/>
            <person name="Munoz-Dorado J."/>
            <person name="Perez J."/>
            <person name="Pradella S."/>
            <person name="Rachid S."/>
            <person name="Raddatz G."/>
            <person name="Rosenau F."/>
            <person name="Rueckert C."/>
            <person name="Sasse F."/>
            <person name="Scharfe M."/>
            <person name="Schuster S.C."/>
            <person name="Suen G."/>
            <person name="Treuner-Lange A."/>
            <person name="Velicer G.J."/>
            <person name="Vorholter F.-J."/>
            <person name="Weissman K.J."/>
            <person name="Welch R.D."/>
            <person name="Wenzel S.C."/>
            <person name="Whitworth D.E."/>
            <person name="Wilhelm S."/>
            <person name="Wittmann C."/>
            <person name="Bloecker H."/>
            <person name="Puehler A."/>
            <person name="Mueller R."/>
        </authorList>
    </citation>
    <scope>NUCLEOTIDE SEQUENCE [LARGE SCALE GENOMIC DNA]</scope>
    <source>
        <strain evidence="3">So ce56</strain>
    </source>
</reference>
<dbReference type="Proteomes" id="UP000002139">
    <property type="component" value="Chromosome"/>
</dbReference>
<dbReference type="SMART" id="SM00450">
    <property type="entry name" value="RHOD"/>
    <property type="match status" value="1"/>
</dbReference>